<sequence>MVISILLMNSTNLAFSLSNVKKDTTHSTLNGSFYCFSTKGSQI</sequence>
<accession>A0A915YK06</accession>
<evidence type="ECO:0000313" key="2">
    <source>
        <dbReference type="Proteomes" id="UP001060919"/>
    </source>
</evidence>
<organism evidence="1 2">
    <name type="scientific">Aureispira anguillae</name>
    <dbReference type="NCBI Taxonomy" id="2864201"/>
    <lineage>
        <taxon>Bacteria</taxon>
        <taxon>Pseudomonadati</taxon>
        <taxon>Bacteroidota</taxon>
        <taxon>Saprospiria</taxon>
        <taxon>Saprospirales</taxon>
        <taxon>Saprospiraceae</taxon>
        <taxon>Aureispira</taxon>
    </lineage>
</organism>
<proteinExistence type="predicted"/>
<protein>
    <submittedName>
        <fullName evidence="1">Uncharacterized protein</fullName>
    </submittedName>
</protein>
<dbReference type="AlphaFoldDB" id="A0A915YK06"/>
<dbReference type="Proteomes" id="UP001060919">
    <property type="component" value="Chromosome"/>
</dbReference>
<name>A0A915YK06_9BACT</name>
<gene>
    <name evidence="1" type="ORF">AsAng_0054260</name>
</gene>
<dbReference type="EMBL" id="AP026867">
    <property type="protein sequence ID" value="BDS14645.1"/>
    <property type="molecule type" value="Genomic_DNA"/>
</dbReference>
<keyword evidence="2" id="KW-1185">Reference proteome</keyword>
<evidence type="ECO:0000313" key="1">
    <source>
        <dbReference type="EMBL" id="BDS14645.1"/>
    </source>
</evidence>
<reference evidence="1" key="1">
    <citation type="submission" date="2022-09" db="EMBL/GenBank/DDBJ databases">
        <title>Aureispira anguillicida sp. nov., isolated from Leptocephalus of Japanese eel Anguilla japonica.</title>
        <authorList>
            <person name="Yuasa K."/>
            <person name="Mekata T."/>
            <person name="Ikunari K."/>
        </authorList>
    </citation>
    <scope>NUCLEOTIDE SEQUENCE</scope>
    <source>
        <strain evidence="1">EL160426</strain>
    </source>
</reference>
<dbReference type="KEGG" id="aup:AsAng_0054260"/>